<sequence>MAFNRHDYIEELEKLPKANMFDLFQKRYLRSVTIGVGLIVCQQFGGINGICFYVSNIFETAGFSPSIGTLIYALLQTELIDPTVKGTLNILKSCARIPTIKRVVFTSSMAAVLLTGRPLTAETIVDETWFSVPEICEKQQMKWYLFSKTLAEEAAWDFVKEHGLDMVSINLAIVIGPLLQPIINTSSFAVLSLVNVTVGFFQGNEKGGHADK</sequence>
<reference evidence="9" key="2">
    <citation type="submission" date="2025-08" db="UniProtKB">
        <authorList>
            <consortium name="RefSeq"/>
        </authorList>
    </citation>
    <scope>IDENTIFICATION</scope>
    <source>
        <tissue evidence="9">Leaf</tissue>
    </source>
</reference>
<dbReference type="Gene3D" id="3.40.50.720">
    <property type="entry name" value="NAD(P)-binding Rossmann-like Domain"/>
    <property type="match status" value="1"/>
</dbReference>
<dbReference type="GO" id="GO:0022857">
    <property type="term" value="F:transmembrane transporter activity"/>
    <property type="evidence" value="ECO:0007669"/>
    <property type="project" value="InterPro"/>
</dbReference>
<dbReference type="InterPro" id="IPR005828">
    <property type="entry name" value="MFS_sugar_transport-like"/>
</dbReference>
<evidence type="ECO:0000313" key="8">
    <source>
        <dbReference type="Proteomes" id="UP000813463"/>
    </source>
</evidence>
<dbReference type="AlphaFoldDB" id="A0A9R0JRZ6"/>
<dbReference type="PANTHER" id="PTHR10366:SF843">
    <property type="entry name" value="TETRAKETIDE ALPHA-PYRONE REDUCTASE 1-LIKE"/>
    <property type="match status" value="1"/>
</dbReference>
<accession>A0A9R0JRZ6</accession>
<dbReference type="SUPFAM" id="SSF51735">
    <property type="entry name" value="NAD(P)-binding Rossmann-fold domains"/>
    <property type="match status" value="1"/>
</dbReference>
<proteinExistence type="predicted"/>
<feature type="domain" description="NAD-dependent epimerase/dehydratase" evidence="7">
    <location>
        <begin position="77"/>
        <end position="178"/>
    </location>
</feature>
<keyword evidence="6" id="KW-0472">Membrane</keyword>
<evidence type="ECO:0000259" key="7">
    <source>
        <dbReference type="Pfam" id="PF01370"/>
    </source>
</evidence>
<evidence type="ECO:0000256" key="1">
    <source>
        <dbReference type="ARBA" id="ARBA00004370"/>
    </source>
</evidence>
<evidence type="ECO:0000256" key="6">
    <source>
        <dbReference type="ARBA" id="ARBA00023136"/>
    </source>
</evidence>
<keyword evidence="2" id="KW-0812">Transmembrane</keyword>
<comment type="subcellular location">
    <subcellularLocation>
        <location evidence="1">Membrane</location>
    </subcellularLocation>
</comment>
<keyword evidence="3" id="KW-0521">NADP</keyword>
<dbReference type="InterPro" id="IPR050425">
    <property type="entry name" value="NAD(P)_dehydrat-like"/>
</dbReference>
<evidence type="ECO:0000256" key="3">
    <source>
        <dbReference type="ARBA" id="ARBA00022857"/>
    </source>
</evidence>
<evidence type="ECO:0000256" key="4">
    <source>
        <dbReference type="ARBA" id="ARBA00022989"/>
    </source>
</evidence>
<gene>
    <name evidence="9" type="primary">LOC110784809</name>
</gene>
<name>A0A9R0JRZ6_SPIOL</name>
<evidence type="ECO:0000256" key="5">
    <source>
        <dbReference type="ARBA" id="ARBA00023002"/>
    </source>
</evidence>
<dbReference type="KEGG" id="soe:110784809"/>
<dbReference type="GeneID" id="110784809"/>
<evidence type="ECO:0000256" key="2">
    <source>
        <dbReference type="ARBA" id="ARBA00022692"/>
    </source>
</evidence>
<reference evidence="8" key="1">
    <citation type="journal article" date="2021" name="Nat. Commun.">
        <title>Genomic analyses provide insights into spinach domestication and the genetic basis of agronomic traits.</title>
        <authorList>
            <person name="Cai X."/>
            <person name="Sun X."/>
            <person name="Xu C."/>
            <person name="Sun H."/>
            <person name="Wang X."/>
            <person name="Ge C."/>
            <person name="Zhang Z."/>
            <person name="Wang Q."/>
            <person name="Fei Z."/>
            <person name="Jiao C."/>
            <person name="Wang Q."/>
        </authorList>
    </citation>
    <scope>NUCLEOTIDE SEQUENCE [LARGE SCALE GENOMIC DNA]</scope>
    <source>
        <strain evidence="8">cv. Varoflay</strain>
    </source>
</reference>
<organism evidence="8 9">
    <name type="scientific">Spinacia oleracea</name>
    <name type="common">Spinach</name>
    <dbReference type="NCBI Taxonomy" id="3562"/>
    <lineage>
        <taxon>Eukaryota</taxon>
        <taxon>Viridiplantae</taxon>
        <taxon>Streptophyta</taxon>
        <taxon>Embryophyta</taxon>
        <taxon>Tracheophyta</taxon>
        <taxon>Spermatophyta</taxon>
        <taxon>Magnoliopsida</taxon>
        <taxon>eudicotyledons</taxon>
        <taxon>Gunneridae</taxon>
        <taxon>Pentapetalae</taxon>
        <taxon>Caryophyllales</taxon>
        <taxon>Chenopodiaceae</taxon>
        <taxon>Chenopodioideae</taxon>
        <taxon>Anserineae</taxon>
        <taxon>Spinacia</taxon>
    </lineage>
</organism>
<dbReference type="GO" id="GO:0016020">
    <property type="term" value="C:membrane"/>
    <property type="evidence" value="ECO:0007669"/>
    <property type="project" value="UniProtKB-SubCell"/>
</dbReference>
<dbReference type="Pfam" id="PF01370">
    <property type="entry name" value="Epimerase"/>
    <property type="match status" value="1"/>
</dbReference>
<protein>
    <submittedName>
        <fullName evidence="9">Cinnamoyl-CoA reductase CAD2-like</fullName>
    </submittedName>
</protein>
<keyword evidence="8" id="KW-1185">Reference proteome</keyword>
<keyword evidence="4" id="KW-1133">Transmembrane helix</keyword>
<dbReference type="Pfam" id="PF00083">
    <property type="entry name" value="Sugar_tr"/>
    <property type="match status" value="1"/>
</dbReference>
<dbReference type="OrthoDB" id="2735536at2759"/>
<dbReference type="GO" id="GO:0016616">
    <property type="term" value="F:oxidoreductase activity, acting on the CH-OH group of donors, NAD or NADP as acceptor"/>
    <property type="evidence" value="ECO:0000318"/>
    <property type="project" value="GO_Central"/>
</dbReference>
<dbReference type="RefSeq" id="XP_021844946.1">
    <property type="nucleotide sequence ID" value="XM_021989254.2"/>
</dbReference>
<dbReference type="InterPro" id="IPR036291">
    <property type="entry name" value="NAD(P)-bd_dom_sf"/>
</dbReference>
<keyword evidence="5" id="KW-0560">Oxidoreductase</keyword>
<evidence type="ECO:0000313" key="9">
    <source>
        <dbReference type="RefSeq" id="XP_021844946.1"/>
    </source>
</evidence>
<dbReference type="PANTHER" id="PTHR10366">
    <property type="entry name" value="NAD DEPENDENT EPIMERASE/DEHYDRATASE"/>
    <property type="match status" value="1"/>
</dbReference>
<dbReference type="InterPro" id="IPR001509">
    <property type="entry name" value="Epimerase_deHydtase"/>
</dbReference>
<dbReference type="Proteomes" id="UP000813463">
    <property type="component" value="Chromosome 4"/>
</dbReference>